<reference evidence="1 2" key="1">
    <citation type="journal article" date="2014" name="Int. J. Syst. Evol. Microbiol.">
        <title>Phaeodactylibacter xiamenensis gen. nov., sp. nov., a member of the family Saprospiraceae isolated from the marine alga Phaeodactylum tricornutum.</title>
        <authorList>
            <person name="Chen Z.Jr."/>
            <person name="Lei X."/>
            <person name="Lai Q."/>
            <person name="Li Y."/>
            <person name="Zhang B."/>
            <person name="Zhang J."/>
            <person name="Zhang H."/>
            <person name="Yang L."/>
            <person name="Zheng W."/>
            <person name="Tian Y."/>
            <person name="Yu Z."/>
            <person name="Xu H.Jr."/>
            <person name="Zheng T."/>
        </authorList>
    </citation>
    <scope>NUCLEOTIDE SEQUENCE [LARGE SCALE GENOMIC DNA]</scope>
    <source>
        <strain evidence="1 2">KD52</strain>
    </source>
</reference>
<keyword evidence="2" id="KW-1185">Reference proteome</keyword>
<dbReference type="RefSeq" id="WP_044226945.1">
    <property type="nucleotide sequence ID" value="NZ_JBKAGJ010000022.1"/>
</dbReference>
<gene>
    <name evidence="1" type="ORF">IX84_25325</name>
</gene>
<accession>A0A098S0Q9</accession>
<comment type="caution">
    <text evidence="1">The sequence shown here is derived from an EMBL/GenBank/DDBJ whole genome shotgun (WGS) entry which is preliminary data.</text>
</comment>
<organism evidence="1 2">
    <name type="scientific">Phaeodactylibacter xiamenensis</name>
    <dbReference type="NCBI Taxonomy" id="1524460"/>
    <lineage>
        <taxon>Bacteria</taxon>
        <taxon>Pseudomonadati</taxon>
        <taxon>Bacteroidota</taxon>
        <taxon>Saprospiria</taxon>
        <taxon>Saprospirales</taxon>
        <taxon>Haliscomenobacteraceae</taxon>
        <taxon>Phaeodactylibacter</taxon>
    </lineage>
</organism>
<proteinExistence type="predicted"/>
<evidence type="ECO:0000313" key="2">
    <source>
        <dbReference type="Proteomes" id="UP000029736"/>
    </source>
</evidence>
<dbReference type="EMBL" id="JPOS01000083">
    <property type="protein sequence ID" value="KGE85929.1"/>
    <property type="molecule type" value="Genomic_DNA"/>
</dbReference>
<protein>
    <submittedName>
        <fullName evidence="1">Uncharacterized protein</fullName>
    </submittedName>
</protein>
<dbReference type="STRING" id="1524460.IX84_25325"/>
<dbReference type="Proteomes" id="UP000029736">
    <property type="component" value="Unassembled WGS sequence"/>
</dbReference>
<sequence length="300" mass="35086">MSGRTTIYGIPFSIRFFLNKRLKGYEQDGHKRYPVYAQVNFDRKNVQLPVVQEQISNNNLYLPELAFESFLDYMDKEIAGSHLSRITLHTDEMAILAKAFYHSFYLPVKETLRLYHNVDGFDLKSLKYVLFNMTRSIHSGLFETLNSILKGSDLHFRKYQYNPNVFGLKNFGVQVDDDAAPWYYYRGTELYEALFYSSFREKIPPTAAILFDTITLIELLGKTNLTALEWKTTKAIRDKMEKTITSLVKEDQEKLLNDFSFGLGMRRLGAVYFDQTPDVYIRQIEDAANKMKNYTDDRLH</sequence>
<evidence type="ECO:0000313" key="1">
    <source>
        <dbReference type="EMBL" id="KGE85929.1"/>
    </source>
</evidence>
<dbReference type="AlphaFoldDB" id="A0A098S0Q9"/>
<name>A0A098S0Q9_9BACT</name>